<dbReference type="Pfam" id="PF00149">
    <property type="entry name" value="Metallophos"/>
    <property type="match status" value="1"/>
</dbReference>
<evidence type="ECO:0000313" key="2">
    <source>
        <dbReference type="EMBL" id="ATW69421.1"/>
    </source>
</evidence>
<dbReference type="InterPro" id="IPR004843">
    <property type="entry name" value="Calcineurin-like_PHP"/>
</dbReference>
<evidence type="ECO:0000313" key="3">
    <source>
        <dbReference type="Proteomes" id="UP000240216"/>
    </source>
</evidence>
<reference evidence="3" key="1">
    <citation type="submission" date="2017-11" db="EMBL/GenBank/DDBJ databases">
        <authorList>
            <person name="McClendondon-Moss T.O."/>
            <person name="Donegan-Quick R.D."/>
            <person name="Bhuiyan S."/>
            <person name="Visi D.K."/>
            <person name="Allen M.S."/>
            <person name="Hughes L.E."/>
            <person name="Garlena R.A."/>
            <person name="Russell D.A."/>
            <person name="Pope W.H."/>
            <person name="Jacobs-Sera D."/>
            <person name="Hendrix R.W."/>
            <person name="Hatfull G.F."/>
        </authorList>
    </citation>
    <scope>NUCLEOTIDE SEQUENCE [LARGE SCALE GENOMIC DNA]</scope>
</reference>
<protein>
    <submittedName>
        <fullName evidence="2">Metallophosphoesterase</fullName>
    </submittedName>
</protein>
<proteinExistence type="predicted"/>
<feature type="domain" description="Calcineurin-like phosphoesterase" evidence="1">
    <location>
        <begin position="12"/>
        <end position="184"/>
    </location>
</feature>
<name>A0A2H4PR72_9CAUD</name>
<dbReference type="Gene3D" id="3.60.21.10">
    <property type="match status" value="1"/>
</dbReference>
<dbReference type="SUPFAM" id="SSF56300">
    <property type="entry name" value="Metallo-dependent phosphatases"/>
    <property type="match status" value="1"/>
</dbReference>
<dbReference type="InterPro" id="IPR029052">
    <property type="entry name" value="Metallo-depent_PP-like"/>
</dbReference>
<keyword evidence="3" id="KW-1185">Reference proteome</keyword>
<dbReference type="EMBL" id="MG518520">
    <property type="protein sequence ID" value="ATW69421.1"/>
    <property type="molecule type" value="Genomic_DNA"/>
</dbReference>
<gene>
    <name evidence="2" type="ORF">SEA_IMMANUEL3_68</name>
</gene>
<dbReference type="GO" id="GO:0016787">
    <property type="term" value="F:hydrolase activity"/>
    <property type="evidence" value="ECO:0007669"/>
    <property type="project" value="InterPro"/>
</dbReference>
<sequence length="258" mass="28835">MLLVMATKTTVILPDIQYPFHDALALSKVIKVIKDIQPDHIFQIGDAIDFPQVSRWTKGTAGEYAPTLQKHIDGFKGVLAEVRDAAPKSSITWLEGNHDLRIKDFVTNYAAPLTTLRALEIENLFGLAELGVKYTKGPVRLGTNTYAVHGHESGGYSASASAWQLKFFKRYGSHRSIVFGHTHQPFLMTHATGFDGKVDPRFVMNVGSVMDPTHAKYVKDGSVSWVMSFGLLRDDGKRVYPELVTMVDRGFWFNGQKY</sequence>
<accession>A0A2H4PR72</accession>
<organism evidence="2 3">
    <name type="scientific">Streptomyces phage Immanuel3</name>
    <dbReference type="NCBI Taxonomy" id="2053813"/>
    <lineage>
        <taxon>Viruses</taxon>
        <taxon>Duplodnaviria</taxon>
        <taxon>Heunggongvirae</taxon>
        <taxon>Uroviricota</taxon>
        <taxon>Caudoviricetes</taxon>
        <taxon>Beephvirinae</taxon>
        <taxon>Immanueltrevirus</taxon>
        <taxon>Immanueltrevirus immanuel3</taxon>
    </lineage>
</organism>
<dbReference type="Proteomes" id="UP000240216">
    <property type="component" value="Segment"/>
</dbReference>
<evidence type="ECO:0000259" key="1">
    <source>
        <dbReference type="Pfam" id="PF00149"/>
    </source>
</evidence>